<protein>
    <submittedName>
        <fullName evidence="2">Uncharacterized protein</fullName>
    </submittedName>
</protein>
<dbReference type="AlphaFoldDB" id="A0A9P8AVI8"/>
<evidence type="ECO:0000313" key="2">
    <source>
        <dbReference type="EMBL" id="KAG7449136.1"/>
    </source>
</evidence>
<feature type="compositionally biased region" description="Polar residues" evidence="1">
    <location>
        <begin position="1"/>
        <end position="13"/>
    </location>
</feature>
<dbReference type="Proteomes" id="UP000812287">
    <property type="component" value="Unassembled WGS sequence"/>
</dbReference>
<dbReference type="GeneID" id="66099159"/>
<organism evidence="2 3">
    <name type="scientific">Guyanagaster necrorhizus</name>
    <dbReference type="NCBI Taxonomy" id="856835"/>
    <lineage>
        <taxon>Eukaryota</taxon>
        <taxon>Fungi</taxon>
        <taxon>Dikarya</taxon>
        <taxon>Basidiomycota</taxon>
        <taxon>Agaricomycotina</taxon>
        <taxon>Agaricomycetes</taxon>
        <taxon>Agaricomycetidae</taxon>
        <taxon>Agaricales</taxon>
        <taxon>Marasmiineae</taxon>
        <taxon>Physalacriaceae</taxon>
        <taxon>Guyanagaster</taxon>
    </lineage>
</organism>
<dbReference type="OrthoDB" id="2669285at2759"/>
<keyword evidence="3" id="KW-1185">Reference proteome</keyword>
<reference evidence="2" key="1">
    <citation type="submission" date="2020-11" db="EMBL/GenBank/DDBJ databases">
        <title>Adaptations for nitrogen fixation in a non-lichenized fungal sporocarp promotes dispersal by wood-feeding termites.</title>
        <authorList>
            <consortium name="DOE Joint Genome Institute"/>
            <person name="Koch R.A."/>
            <person name="Yoon G."/>
            <person name="Arayal U."/>
            <person name="Lail K."/>
            <person name="Amirebrahimi M."/>
            <person name="Labutti K."/>
            <person name="Lipzen A."/>
            <person name="Riley R."/>
            <person name="Barry K."/>
            <person name="Henrissat B."/>
            <person name="Grigoriev I.V."/>
            <person name="Herr J.R."/>
            <person name="Aime M.C."/>
        </authorList>
    </citation>
    <scope>NUCLEOTIDE SEQUENCE</scope>
    <source>
        <strain evidence="2">MCA 3950</strain>
    </source>
</reference>
<gene>
    <name evidence="2" type="ORF">BT62DRAFT_1002679</name>
</gene>
<dbReference type="EMBL" id="MU250528">
    <property type="protein sequence ID" value="KAG7449136.1"/>
    <property type="molecule type" value="Genomic_DNA"/>
</dbReference>
<feature type="compositionally biased region" description="Polar residues" evidence="1">
    <location>
        <begin position="48"/>
        <end position="58"/>
    </location>
</feature>
<sequence>MSASPSPRLSTSPPAAFSPDPITPDSTLRARTVSSSPNESQNSASLSTAFSDSGLSSRLTREASRSSFRMGTPIRKILVRSDAALLTCFDPADKELYDLWAPKK</sequence>
<proteinExistence type="predicted"/>
<dbReference type="RefSeq" id="XP_043042636.1">
    <property type="nucleotide sequence ID" value="XM_043176872.1"/>
</dbReference>
<feature type="compositionally biased region" description="Low complexity" evidence="1">
    <location>
        <begin position="34"/>
        <end position="47"/>
    </location>
</feature>
<name>A0A9P8AVI8_9AGAR</name>
<accession>A0A9P8AVI8</accession>
<evidence type="ECO:0000313" key="3">
    <source>
        <dbReference type="Proteomes" id="UP000812287"/>
    </source>
</evidence>
<comment type="caution">
    <text evidence="2">The sequence shown here is derived from an EMBL/GenBank/DDBJ whole genome shotgun (WGS) entry which is preliminary data.</text>
</comment>
<feature type="region of interest" description="Disordered" evidence="1">
    <location>
        <begin position="1"/>
        <end position="67"/>
    </location>
</feature>
<evidence type="ECO:0000256" key="1">
    <source>
        <dbReference type="SAM" id="MobiDB-lite"/>
    </source>
</evidence>